<dbReference type="EMBL" id="CP000249">
    <property type="protein sequence ID" value="ABD12456.1"/>
    <property type="molecule type" value="Genomic_DNA"/>
</dbReference>
<name>Q2J8D6_FRACC</name>
<evidence type="ECO:0000313" key="1">
    <source>
        <dbReference type="EMBL" id="ABD12456.1"/>
    </source>
</evidence>
<dbReference type="RefSeq" id="WP_011437484.1">
    <property type="nucleotide sequence ID" value="NC_007777.1"/>
</dbReference>
<keyword evidence="2" id="KW-1185">Reference proteome</keyword>
<dbReference type="OrthoDB" id="4774211at2"/>
<protein>
    <submittedName>
        <fullName evidence="1">Uncharacterized protein</fullName>
    </submittedName>
</protein>
<dbReference type="STRING" id="106370.Francci3_3099"/>
<dbReference type="KEGG" id="fra:Francci3_3099"/>
<dbReference type="HOGENOM" id="CLU_173190_1_1_11"/>
<dbReference type="Proteomes" id="UP000001937">
    <property type="component" value="Chromosome"/>
</dbReference>
<reference evidence="1 2" key="1">
    <citation type="journal article" date="2007" name="Genome Res.">
        <title>Genome characteristics of facultatively symbiotic Frankia sp. strains reflect host range and host plant biogeography.</title>
        <authorList>
            <person name="Normand P."/>
            <person name="Lapierre P."/>
            <person name="Tisa L.S."/>
            <person name="Gogarten J.P."/>
            <person name="Alloisio N."/>
            <person name="Bagnarol E."/>
            <person name="Bassi C.A."/>
            <person name="Berry A.M."/>
            <person name="Bickhart D.M."/>
            <person name="Choisne N."/>
            <person name="Couloux A."/>
            <person name="Cournoyer B."/>
            <person name="Cruveiller S."/>
            <person name="Daubin V."/>
            <person name="Demange N."/>
            <person name="Francino M.P."/>
            <person name="Goltsman E."/>
            <person name="Huang Y."/>
            <person name="Kopp O.R."/>
            <person name="Labarre L."/>
            <person name="Lapidus A."/>
            <person name="Lavire C."/>
            <person name="Marechal J."/>
            <person name="Martinez M."/>
            <person name="Mastronunzio J.E."/>
            <person name="Mullin B.C."/>
            <person name="Niemann J."/>
            <person name="Pujic P."/>
            <person name="Rawnsley T."/>
            <person name="Rouy Z."/>
            <person name="Schenowitz C."/>
            <person name="Sellstedt A."/>
            <person name="Tavares F."/>
            <person name="Tomkins J.P."/>
            <person name="Vallenet D."/>
            <person name="Valverde C."/>
            <person name="Wall L.G."/>
            <person name="Wang Y."/>
            <person name="Medigue C."/>
            <person name="Benson D.R."/>
        </authorList>
    </citation>
    <scope>NUCLEOTIDE SEQUENCE [LARGE SCALE GENOMIC DNA]</scope>
    <source>
        <strain evidence="2">DSM 45818 / CECT 9043 / CcI3</strain>
    </source>
</reference>
<sequence>MLIDCDSCTARGVRCAGCMMTVLLPASGPPVGWDAEELEALRLLADAGLLPPLADVRTALLDQAPRPDQTPRRRRAG</sequence>
<organism evidence="1 2">
    <name type="scientific">Frankia casuarinae (strain DSM 45818 / CECT 9043 / HFP020203 / CcI3)</name>
    <dbReference type="NCBI Taxonomy" id="106370"/>
    <lineage>
        <taxon>Bacteria</taxon>
        <taxon>Bacillati</taxon>
        <taxon>Actinomycetota</taxon>
        <taxon>Actinomycetes</taxon>
        <taxon>Frankiales</taxon>
        <taxon>Frankiaceae</taxon>
        <taxon>Frankia</taxon>
    </lineage>
</organism>
<proteinExistence type="predicted"/>
<gene>
    <name evidence="1" type="ordered locus">Francci3_3099</name>
</gene>
<evidence type="ECO:0000313" key="2">
    <source>
        <dbReference type="Proteomes" id="UP000001937"/>
    </source>
</evidence>
<accession>A0A1X1PWR3</accession>
<accession>Q2J8D6</accession>
<dbReference type="AlphaFoldDB" id="Q2J8D6"/>